<keyword evidence="18" id="KW-1185">Reference proteome</keyword>
<evidence type="ECO:0000256" key="2">
    <source>
        <dbReference type="ARBA" id="ARBA00001935"/>
    </source>
</evidence>
<evidence type="ECO:0000259" key="14">
    <source>
        <dbReference type="Pfam" id="PF00394"/>
    </source>
</evidence>
<dbReference type="EC" id="1.10.3.2" evidence="4"/>
<protein>
    <recommendedName>
        <fullName evidence="4">laccase</fullName>
        <ecNumber evidence="4">1.10.3.2</ecNumber>
    </recommendedName>
</protein>
<evidence type="ECO:0000259" key="15">
    <source>
        <dbReference type="Pfam" id="PF07731"/>
    </source>
</evidence>
<sequence length="559" mass="61468">MTLIRNLLLLVAAVAAVPTPEAAPLTSRAVCAGNTAADRSVWCDYSIDTDYYAEVPDTGVTVEYWLEITNITIAPDGFERVVLAINGSVPGPTIEANWGDTLKIHVTNRLTANGTGIHWHGIRQNYTVQNDGVPSITQCPVAPEETLTYTWRATQYGSSWYHSHWALQAWEGVAGSMVIHGPATANYDEELDSIFLSDWSHETVDALYPAAERGGPPLMDTGLINGKNVWNGGGSRYEKTIESGKKYRIRVVNGAIDTFFKFSIDNHPFTVIAMDFVPIVPFETNVLDITMGQRYDIIIEANQDVGDYWMRAIPQLTCSSNADPDNIRAIIRYSSSSTADPVSTAWDQTDSCNDAPLSDLVPHLSQTVIDPTTDDSDMTVSVFASGTVFKWKIGIDSMLVKWAEPSLLQINEGNATFESEEAVYELPNANQWVYFVIETQIPVPHPIHLHGHDFFVLAAAESATYDDSVALNLVNPPRRDVATLPSAGYLVISFFTDNPGAWLMHCHIGWHTSEGLALQFVERESEIPALLDADTMNSNCATWNAWTAISGVEEEDSGV</sequence>
<dbReference type="Pfam" id="PF07731">
    <property type="entry name" value="Cu-oxidase_2"/>
    <property type="match status" value="1"/>
</dbReference>
<dbReference type="InterPro" id="IPR011706">
    <property type="entry name" value="Cu-oxidase_C"/>
</dbReference>
<evidence type="ECO:0000256" key="13">
    <source>
        <dbReference type="SAM" id="SignalP"/>
    </source>
</evidence>
<keyword evidence="12" id="KW-0439">Lignin degradation</keyword>
<dbReference type="FunFam" id="2.60.40.420:FF:000046">
    <property type="entry name" value="Multicopper oxidase"/>
    <property type="match status" value="1"/>
</dbReference>
<evidence type="ECO:0000256" key="12">
    <source>
        <dbReference type="ARBA" id="ARBA00023185"/>
    </source>
</evidence>
<comment type="catalytic activity">
    <reaction evidence="1">
        <text>4 hydroquinone + O2 = 4 benzosemiquinone + 2 H2O</text>
        <dbReference type="Rhea" id="RHEA:11276"/>
        <dbReference type="ChEBI" id="CHEBI:15377"/>
        <dbReference type="ChEBI" id="CHEBI:15379"/>
        <dbReference type="ChEBI" id="CHEBI:17594"/>
        <dbReference type="ChEBI" id="CHEBI:17977"/>
        <dbReference type="EC" id="1.10.3.2"/>
    </reaction>
</comment>
<feature type="domain" description="Plastocyanin-like" evidence="14">
    <location>
        <begin position="194"/>
        <end position="335"/>
    </location>
</feature>
<dbReference type="OrthoDB" id="2121828at2759"/>
<keyword evidence="7" id="KW-0677">Repeat</keyword>
<dbReference type="CDD" id="cd13880">
    <property type="entry name" value="CuRO_2_MaLCC_like"/>
    <property type="match status" value="1"/>
</dbReference>
<dbReference type="PROSITE" id="PS00080">
    <property type="entry name" value="MULTICOPPER_OXIDASE2"/>
    <property type="match status" value="1"/>
</dbReference>
<keyword evidence="9" id="KW-0186">Copper</keyword>
<dbReference type="Pfam" id="PF00394">
    <property type="entry name" value="Cu-oxidase"/>
    <property type="match status" value="1"/>
</dbReference>
<evidence type="ECO:0000256" key="11">
    <source>
        <dbReference type="ARBA" id="ARBA00023180"/>
    </source>
</evidence>
<dbReference type="GO" id="GO:0046274">
    <property type="term" value="P:lignin catabolic process"/>
    <property type="evidence" value="ECO:0007669"/>
    <property type="project" value="UniProtKB-KW"/>
</dbReference>
<dbReference type="PROSITE" id="PS00079">
    <property type="entry name" value="MULTICOPPER_OXIDASE1"/>
    <property type="match status" value="1"/>
</dbReference>
<dbReference type="SUPFAM" id="SSF49503">
    <property type="entry name" value="Cupredoxins"/>
    <property type="match status" value="3"/>
</dbReference>
<evidence type="ECO:0000256" key="5">
    <source>
        <dbReference type="ARBA" id="ARBA00022723"/>
    </source>
</evidence>
<accession>A0A6A6XUJ3</accession>
<keyword evidence="6 13" id="KW-0732">Signal</keyword>
<evidence type="ECO:0000259" key="16">
    <source>
        <dbReference type="Pfam" id="PF07732"/>
    </source>
</evidence>
<feature type="domain" description="Plastocyanin-like" evidence="15">
    <location>
        <begin position="403"/>
        <end position="524"/>
    </location>
</feature>
<evidence type="ECO:0000256" key="8">
    <source>
        <dbReference type="ARBA" id="ARBA00023002"/>
    </source>
</evidence>
<keyword evidence="10" id="KW-1015">Disulfide bond</keyword>
<feature type="signal peptide" evidence="13">
    <location>
        <begin position="1"/>
        <end position="22"/>
    </location>
</feature>
<dbReference type="FunFam" id="2.60.40.420:FF:000038">
    <property type="entry name" value="Extracellular dihydrogeodin oxidase/laccase"/>
    <property type="match status" value="1"/>
</dbReference>
<evidence type="ECO:0000256" key="7">
    <source>
        <dbReference type="ARBA" id="ARBA00022737"/>
    </source>
</evidence>
<dbReference type="Pfam" id="PF07732">
    <property type="entry name" value="Cu-oxidase_3"/>
    <property type="match status" value="1"/>
</dbReference>
<dbReference type="FunFam" id="2.60.40.420:FF:000021">
    <property type="entry name" value="Extracellular dihydrogeodin oxidase/laccase"/>
    <property type="match status" value="1"/>
</dbReference>
<comment type="similarity">
    <text evidence="3">Belongs to the multicopper oxidase family.</text>
</comment>
<dbReference type="InterPro" id="IPR001117">
    <property type="entry name" value="Cu-oxidase_2nd"/>
</dbReference>
<evidence type="ECO:0000313" key="18">
    <source>
        <dbReference type="Proteomes" id="UP000799757"/>
    </source>
</evidence>
<evidence type="ECO:0000256" key="4">
    <source>
        <dbReference type="ARBA" id="ARBA00012297"/>
    </source>
</evidence>
<dbReference type="CDD" id="cd13901">
    <property type="entry name" value="CuRO_3_MaLCC_like"/>
    <property type="match status" value="1"/>
</dbReference>
<name>A0A6A6XUJ3_9PLEO</name>
<dbReference type="Proteomes" id="UP000799757">
    <property type="component" value="Unassembled WGS sequence"/>
</dbReference>
<evidence type="ECO:0000256" key="10">
    <source>
        <dbReference type="ARBA" id="ARBA00023157"/>
    </source>
</evidence>
<dbReference type="InterPro" id="IPR008972">
    <property type="entry name" value="Cupredoxin"/>
</dbReference>
<proteinExistence type="inferred from homology"/>
<evidence type="ECO:0000313" key="17">
    <source>
        <dbReference type="EMBL" id="KAF2799928.1"/>
    </source>
</evidence>
<dbReference type="AlphaFoldDB" id="A0A6A6XUJ3"/>
<dbReference type="InterPro" id="IPR033138">
    <property type="entry name" value="Cu_oxidase_CS"/>
</dbReference>
<evidence type="ECO:0000256" key="9">
    <source>
        <dbReference type="ARBA" id="ARBA00023008"/>
    </source>
</evidence>
<feature type="chain" id="PRO_5025438100" description="laccase" evidence="13">
    <location>
        <begin position="23"/>
        <end position="559"/>
    </location>
</feature>
<keyword evidence="5" id="KW-0479">Metal-binding</keyword>
<keyword evidence="8" id="KW-0560">Oxidoreductase</keyword>
<dbReference type="Gene3D" id="2.60.40.420">
    <property type="entry name" value="Cupredoxins - blue copper proteins"/>
    <property type="match status" value="3"/>
</dbReference>
<dbReference type="PANTHER" id="PTHR11709">
    <property type="entry name" value="MULTI-COPPER OXIDASE"/>
    <property type="match status" value="1"/>
</dbReference>
<evidence type="ECO:0000256" key="1">
    <source>
        <dbReference type="ARBA" id="ARBA00000349"/>
    </source>
</evidence>
<dbReference type="PANTHER" id="PTHR11709:SF502">
    <property type="entry name" value="MULTICOPPER OXIDASE"/>
    <property type="match status" value="1"/>
</dbReference>
<keyword evidence="11" id="KW-0325">Glycoprotein</keyword>
<dbReference type="GO" id="GO:0052716">
    <property type="term" value="F:hydroquinone:oxygen oxidoreductase activity"/>
    <property type="evidence" value="ECO:0007669"/>
    <property type="project" value="UniProtKB-EC"/>
</dbReference>
<comment type="cofactor">
    <cofactor evidence="2">
        <name>Cu cation</name>
        <dbReference type="ChEBI" id="CHEBI:23378"/>
    </cofactor>
</comment>
<dbReference type="InterPro" id="IPR002355">
    <property type="entry name" value="Cu_oxidase_Cu_BS"/>
</dbReference>
<reference evidence="17" key="1">
    <citation type="journal article" date="2020" name="Stud. Mycol.">
        <title>101 Dothideomycetes genomes: a test case for predicting lifestyles and emergence of pathogens.</title>
        <authorList>
            <person name="Haridas S."/>
            <person name="Albert R."/>
            <person name="Binder M."/>
            <person name="Bloem J."/>
            <person name="Labutti K."/>
            <person name="Salamov A."/>
            <person name="Andreopoulos B."/>
            <person name="Baker S."/>
            <person name="Barry K."/>
            <person name="Bills G."/>
            <person name="Bluhm B."/>
            <person name="Cannon C."/>
            <person name="Castanera R."/>
            <person name="Culley D."/>
            <person name="Daum C."/>
            <person name="Ezra D."/>
            <person name="Gonzalez J."/>
            <person name="Henrissat B."/>
            <person name="Kuo A."/>
            <person name="Liang C."/>
            <person name="Lipzen A."/>
            <person name="Lutzoni F."/>
            <person name="Magnuson J."/>
            <person name="Mondo S."/>
            <person name="Nolan M."/>
            <person name="Ohm R."/>
            <person name="Pangilinan J."/>
            <person name="Park H.-J."/>
            <person name="Ramirez L."/>
            <person name="Alfaro M."/>
            <person name="Sun H."/>
            <person name="Tritt A."/>
            <person name="Yoshinaga Y."/>
            <person name="Zwiers L.-H."/>
            <person name="Turgeon B."/>
            <person name="Goodwin S."/>
            <person name="Spatafora J."/>
            <person name="Crous P."/>
            <person name="Grigoriev I."/>
        </authorList>
    </citation>
    <scope>NUCLEOTIDE SEQUENCE</scope>
    <source>
        <strain evidence="17">CBS 109.77</strain>
    </source>
</reference>
<dbReference type="InterPro" id="IPR045087">
    <property type="entry name" value="Cu-oxidase_fam"/>
</dbReference>
<evidence type="ECO:0000256" key="6">
    <source>
        <dbReference type="ARBA" id="ARBA00022729"/>
    </source>
</evidence>
<dbReference type="CDD" id="cd13854">
    <property type="entry name" value="CuRO_1_MaLCC_like"/>
    <property type="match status" value="1"/>
</dbReference>
<evidence type="ECO:0000256" key="3">
    <source>
        <dbReference type="ARBA" id="ARBA00010609"/>
    </source>
</evidence>
<dbReference type="EMBL" id="MU001756">
    <property type="protein sequence ID" value="KAF2799928.1"/>
    <property type="molecule type" value="Genomic_DNA"/>
</dbReference>
<dbReference type="GO" id="GO:0005507">
    <property type="term" value="F:copper ion binding"/>
    <property type="evidence" value="ECO:0007669"/>
    <property type="project" value="InterPro"/>
</dbReference>
<dbReference type="InterPro" id="IPR011707">
    <property type="entry name" value="Cu-oxidase-like_N"/>
</dbReference>
<feature type="domain" description="Plastocyanin-like" evidence="16">
    <location>
        <begin position="68"/>
        <end position="182"/>
    </location>
</feature>
<gene>
    <name evidence="17" type="ORF">K505DRAFT_293817</name>
</gene>
<organism evidence="17 18">
    <name type="scientific">Melanomma pulvis-pyrius CBS 109.77</name>
    <dbReference type="NCBI Taxonomy" id="1314802"/>
    <lineage>
        <taxon>Eukaryota</taxon>
        <taxon>Fungi</taxon>
        <taxon>Dikarya</taxon>
        <taxon>Ascomycota</taxon>
        <taxon>Pezizomycotina</taxon>
        <taxon>Dothideomycetes</taxon>
        <taxon>Pleosporomycetidae</taxon>
        <taxon>Pleosporales</taxon>
        <taxon>Melanommataceae</taxon>
        <taxon>Melanomma</taxon>
    </lineage>
</organism>